<evidence type="ECO:0008006" key="5">
    <source>
        <dbReference type="Google" id="ProtNLM"/>
    </source>
</evidence>
<keyword evidence="2" id="KW-0812">Transmembrane</keyword>
<name>A0ABN0SRY3_9MICO</name>
<evidence type="ECO:0000313" key="4">
    <source>
        <dbReference type="Proteomes" id="UP001498238"/>
    </source>
</evidence>
<keyword evidence="4" id="KW-1185">Reference proteome</keyword>
<comment type="caution">
    <text evidence="3">The sequence shown here is derived from an EMBL/GenBank/DDBJ whole genome shotgun (WGS) entry which is preliminary data.</text>
</comment>
<dbReference type="Proteomes" id="UP001498238">
    <property type="component" value="Unassembled WGS sequence"/>
</dbReference>
<sequence length="149" mass="15748">MKDQIDVSVRRSPKYAVFMGAGAILGVLIAGLLTLIVDPSQIPAEYTVAKGAGLLLIFLGVGGLFLGGLIALLLDWRGRKRAREYRVEAQIDIVDDPKVVAARRLAEMRGETPADPDVESVDSPVDSPAEAAPESPVNDANGRGDLGRG</sequence>
<protein>
    <recommendedName>
        <fullName evidence="5">Lipopolysaccharide assembly protein A domain-containing protein</fullName>
    </recommendedName>
</protein>
<dbReference type="EMBL" id="BAAAAF010000018">
    <property type="protein sequence ID" value="GAA0037197.1"/>
    <property type="molecule type" value="Genomic_DNA"/>
</dbReference>
<keyword evidence="2" id="KW-0472">Membrane</keyword>
<reference evidence="3 4" key="1">
    <citation type="submission" date="2024-01" db="EMBL/GenBank/DDBJ databases">
        <title>Characterization of antibiotic resistant novel bacterial strains and their environmental applications.</title>
        <authorList>
            <person name="Manzoor S."/>
            <person name="Abbas S."/>
            <person name="Arshad M."/>
            <person name="Ahmed I."/>
        </authorList>
    </citation>
    <scope>NUCLEOTIDE SEQUENCE [LARGE SCALE GENOMIC DNA]</scope>
    <source>
        <strain evidence="3 4">NCCP-602</strain>
    </source>
</reference>
<evidence type="ECO:0000256" key="2">
    <source>
        <dbReference type="SAM" id="Phobius"/>
    </source>
</evidence>
<proteinExistence type="predicted"/>
<keyword evidence="2" id="KW-1133">Transmembrane helix</keyword>
<dbReference type="RefSeq" id="WP_339393824.1">
    <property type="nucleotide sequence ID" value="NZ_BAAAAF010000018.1"/>
</dbReference>
<organism evidence="3 4">
    <name type="scientific">Brevibacterium metallidurans</name>
    <dbReference type="NCBI Taxonomy" id="1482676"/>
    <lineage>
        <taxon>Bacteria</taxon>
        <taxon>Bacillati</taxon>
        <taxon>Actinomycetota</taxon>
        <taxon>Actinomycetes</taxon>
        <taxon>Micrococcales</taxon>
        <taxon>Brevibacteriaceae</taxon>
        <taxon>Brevibacterium</taxon>
    </lineage>
</organism>
<evidence type="ECO:0000313" key="3">
    <source>
        <dbReference type="EMBL" id="GAA0037197.1"/>
    </source>
</evidence>
<feature type="region of interest" description="Disordered" evidence="1">
    <location>
        <begin position="105"/>
        <end position="149"/>
    </location>
</feature>
<feature type="transmembrane region" description="Helical" evidence="2">
    <location>
        <begin position="15"/>
        <end position="37"/>
    </location>
</feature>
<feature type="transmembrane region" description="Helical" evidence="2">
    <location>
        <begin position="52"/>
        <end position="74"/>
    </location>
</feature>
<accession>A0ABN0SRY3</accession>
<gene>
    <name evidence="3" type="ORF">NCCP602_31590</name>
</gene>
<evidence type="ECO:0000256" key="1">
    <source>
        <dbReference type="SAM" id="MobiDB-lite"/>
    </source>
</evidence>